<sequence length="472" mass="51177">MHSLPAWHSGPHHRPVSHPYVATSRIAFGISRLYYDQAQPRLANGHKVGGPLSGNGDATPRRPRGRPRKAPPSGDVGQGAADSQAGAKAGDGDALGQLNQEQHHPPHPQHEEHGSQPEPQRRRRGRPPRNAINNNNSWRPASAASAPGPPTGPVAEPPSRPRGRPRSAPDSPPPPGSNPSRDLKLRTLLLRQLELRPEELRPPRASWLKLVESMTARALAGRVAELREALGLDAVRRIARRCPHAMQLTPSHILAKLADLNLRLRLSRRQLLAAVCGFPSLLGSSPEAVGARVATLVQQSGRSDEFVSAMVVSQPVLLGLSPATLSYRVGLLHEAASLLPNKWGSELTSMRPATLGRLLRCSDLVLQRLIYTYLRTATNGKKFDRIRSMATICCQPAARWNRDNPLFAEWLAAGEADRSWARTQRWPGWYQQPGCVDWWEGAVGGRRGRSEGPREEGGGDEGGGGGIGSGSI</sequence>
<dbReference type="GO" id="GO:0003677">
    <property type="term" value="F:DNA binding"/>
    <property type="evidence" value="ECO:0007669"/>
    <property type="project" value="InterPro"/>
</dbReference>
<dbReference type="GO" id="GO:0006353">
    <property type="term" value="P:DNA-templated transcription termination"/>
    <property type="evidence" value="ECO:0007669"/>
    <property type="project" value="UniProtKB-KW"/>
</dbReference>
<feature type="compositionally biased region" description="Basic and acidic residues" evidence="4">
    <location>
        <begin position="101"/>
        <end position="115"/>
    </location>
</feature>
<evidence type="ECO:0000313" key="5">
    <source>
        <dbReference type="EMBL" id="BBC28436.1"/>
    </source>
</evidence>
<dbReference type="Gene3D" id="1.25.70.10">
    <property type="entry name" value="Transcription termination factor 3, mitochondrial"/>
    <property type="match status" value="1"/>
</dbReference>
<feature type="compositionally biased region" description="Low complexity" evidence="4">
    <location>
        <begin position="71"/>
        <end position="97"/>
    </location>
</feature>
<protein>
    <submittedName>
        <fullName evidence="5">Mitochondrial transcription termination factor</fullName>
    </submittedName>
</protein>
<dbReference type="Pfam" id="PF02536">
    <property type="entry name" value="mTERF"/>
    <property type="match status" value="1"/>
</dbReference>
<keyword evidence="2" id="KW-0804">Transcription</keyword>
<accession>A0A2Z5X8B1</accession>
<evidence type="ECO:0000256" key="2">
    <source>
        <dbReference type="ARBA" id="ARBA00022472"/>
    </source>
</evidence>
<dbReference type="InterPro" id="IPR003690">
    <property type="entry name" value="MTERF"/>
</dbReference>
<dbReference type="SMART" id="SM00384">
    <property type="entry name" value="AT_hook"/>
    <property type="match status" value="3"/>
</dbReference>
<evidence type="ECO:0000256" key="3">
    <source>
        <dbReference type="ARBA" id="ARBA00022946"/>
    </source>
</evidence>
<evidence type="ECO:0000256" key="4">
    <source>
        <dbReference type="SAM" id="MobiDB-lite"/>
    </source>
</evidence>
<reference evidence="5" key="1">
    <citation type="journal article" date="2018" name="Commun. Biol.">
        <title>Anisogamy evolved with a reduced sex-determining region in volvocine green algae.</title>
        <authorList>
            <person name="Hamaji T."/>
            <person name="Kawai-Toyooka H."/>
            <person name="Uchimura H."/>
            <person name="Suzuki M."/>
            <person name="Noguchi H."/>
            <person name="Minakuchi Y."/>
            <person name="Toyoda A."/>
            <person name="Fujiyama A."/>
            <person name="Miyagishima S."/>
            <person name="Umen J.G."/>
            <person name="Nozaki H."/>
        </authorList>
    </citation>
    <scope>NUCLEOTIDE SEQUENCE</scope>
    <source>
        <strain evidence="5">NIES-3982</strain>
    </source>
</reference>
<keyword evidence="3" id="KW-0809">Transit peptide</keyword>
<gene>
    <name evidence="5" type="primary">mTERF</name>
</gene>
<keyword evidence="2" id="KW-0805">Transcription regulation</keyword>
<name>A0A2Z5X8B1_9CHLO</name>
<feature type="compositionally biased region" description="Gly residues" evidence="4">
    <location>
        <begin position="460"/>
        <end position="472"/>
    </location>
</feature>
<dbReference type="EMBL" id="LC314412">
    <property type="protein sequence ID" value="BBC28436.1"/>
    <property type="molecule type" value="Genomic_DNA"/>
</dbReference>
<dbReference type="InterPro" id="IPR017956">
    <property type="entry name" value="AT_hook_DNA-bd_motif"/>
</dbReference>
<dbReference type="InterPro" id="IPR038538">
    <property type="entry name" value="MTERF_sf"/>
</dbReference>
<feature type="region of interest" description="Disordered" evidence="4">
    <location>
        <begin position="445"/>
        <end position="472"/>
    </location>
</feature>
<keyword evidence="2" id="KW-0806">Transcription termination</keyword>
<dbReference type="AlphaFoldDB" id="A0A2Z5X8B1"/>
<feature type="compositionally biased region" description="Pro residues" evidence="4">
    <location>
        <begin position="147"/>
        <end position="160"/>
    </location>
</feature>
<dbReference type="PRINTS" id="PR00929">
    <property type="entry name" value="ATHOOK"/>
</dbReference>
<proteinExistence type="inferred from homology"/>
<organism evidence="5">
    <name type="scientific">Yamagishiella unicocca</name>
    <dbReference type="NCBI Taxonomy" id="51707"/>
    <lineage>
        <taxon>Eukaryota</taxon>
        <taxon>Viridiplantae</taxon>
        <taxon>Chlorophyta</taxon>
        <taxon>core chlorophytes</taxon>
        <taxon>Chlorophyceae</taxon>
        <taxon>CS clade</taxon>
        <taxon>Chlamydomonadales</taxon>
        <taxon>Volvocaceae</taxon>
        <taxon>Yamagishiella</taxon>
    </lineage>
</organism>
<feature type="compositionally biased region" description="Basic and acidic residues" evidence="4">
    <location>
        <begin position="448"/>
        <end position="457"/>
    </location>
</feature>
<feature type="region of interest" description="Disordered" evidence="4">
    <location>
        <begin position="42"/>
        <end position="183"/>
    </location>
</feature>
<feature type="compositionally biased region" description="Low complexity" evidence="4">
    <location>
        <begin position="128"/>
        <end position="146"/>
    </location>
</feature>
<comment type="similarity">
    <text evidence="1">Belongs to the mTERF family.</text>
</comment>
<evidence type="ECO:0000256" key="1">
    <source>
        <dbReference type="ARBA" id="ARBA00007692"/>
    </source>
</evidence>